<feature type="region of interest" description="Disordered" evidence="1">
    <location>
        <begin position="87"/>
        <end position="127"/>
    </location>
</feature>
<evidence type="ECO:0000256" key="1">
    <source>
        <dbReference type="SAM" id="MobiDB-lite"/>
    </source>
</evidence>
<feature type="compositionally biased region" description="Basic residues" evidence="1">
    <location>
        <begin position="1"/>
        <end position="10"/>
    </location>
</feature>
<dbReference type="Gene3D" id="4.10.240.10">
    <property type="entry name" value="Zn(2)-C6 fungal-type DNA-binding domain"/>
    <property type="match status" value="1"/>
</dbReference>
<feature type="compositionally biased region" description="Basic and acidic residues" evidence="1">
    <location>
        <begin position="338"/>
        <end position="352"/>
    </location>
</feature>
<feature type="compositionally biased region" description="Basic and acidic residues" evidence="1">
    <location>
        <begin position="190"/>
        <end position="201"/>
    </location>
</feature>
<evidence type="ECO:0000313" key="4">
    <source>
        <dbReference type="Proteomes" id="UP000078113"/>
    </source>
</evidence>
<feature type="region of interest" description="Disordered" evidence="1">
    <location>
        <begin position="766"/>
        <end position="787"/>
    </location>
</feature>
<feature type="compositionally biased region" description="Low complexity" evidence="1">
    <location>
        <begin position="595"/>
        <end position="606"/>
    </location>
</feature>
<dbReference type="Pfam" id="PF00172">
    <property type="entry name" value="Zn_clus"/>
    <property type="match status" value="1"/>
</dbReference>
<feature type="compositionally biased region" description="Polar residues" evidence="1">
    <location>
        <begin position="202"/>
        <end position="211"/>
    </location>
</feature>
<gene>
    <name evidence="3" type="ORF">A4X09_0g5363</name>
</gene>
<name>A0A8X7T3Q2_9BASI</name>
<dbReference type="SMART" id="SM00066">
    <property type="entry name" value="GAL4"/>
    <property type="match status" value="1"/>
</dbReference>
<feature type="compositionally biased region" description="Polar residues" evidence="1">
    <location>
        <begin position="372"/>
        <end position="383"/>
    </location>
</feature>
<evidence type="ECO:0000313" key="3">
    <source>
        <dbReference type="EMBL" id="KAE8266983.1"/>
    </source>
</evidence>
<feature type="compositionally biased region" description="Polar residues" evidence="1">
    <location>
        <begin position="537"/>
        <end position="548"/>
    </location>
</feature>
<reference evidence="3" key="1">
    <citation type="submission" date="2016-04" db="EMBL/GenBank/DDBJ databases">
        <authorList>
            <person name="Nguyen H.D."/>
            <person name="Samba Siva P."/>
            <person name="Cullis J."/>
            <person name="Levesque C.A."/>
            <person name="Hambleton S."/>
        </authorList>
    </citation>
    <scope>NUCLEOTIDE SEQUENCE</scope>
    <source>
        <strain evidence="3">DAOMC 236422</strain>
    </source>
</reference>
<feature type="region of interest" description="Disordered" evidence="1">
    <location>
        <begin position="812"/>
        <end position="843"/>
    </location>
</feature>
<feature type="region of interest" description="Disordered" evidence="1">
    <location>
        <begin position="161"/>
        <end position="390"/>
    </location>
</feature>
<feature type="compositionally biased region" description="Low complexity" evidence="1">
    <location>
        <begin position="354"/>
        <end position="371"/>
    </location>
</feature>
<dbReference type="InterPro" id="IPR036864">
    <property type="entry name" value="Zn2-C6_fun-type_DNA-bd_sf"/>
</dbReference>
<accession>A0A8X7T3Q2</accession>
<protein>
    <recommendedName>
        <fullName evidence="2">Zn(2)-C6 fungal-type domain-containing protein</fullName>
    </recommendedName>
</protein>
<feature type="compositionally biased region" description="Polar residues" evidence="1">
    <location>
        <begin position="291"/>
        <end position="303"/>
    </location>
</feature>
<dbReference type="CDD" id="cd00067">
    <property type="entry name" value="GAL4"/>
    <property type="match status" value="1"/>
</dbReference>
<dbReference type="EMBL" id="LWDG02000271">
    <property type="protein sequence ID" value="KAE8266983.1"/>
    <property type="molecule type" value="Genomic_DNA"/>
</dbReference>
<feature type="compositionally biased region" description="Polar residues" evidence="1">
    <location>
        <begin position="256"/>
        <end position="269"/>
    </location>
</feature>
<sequence length="843" mass="89489">MPGLNKRRNVRAPQHQTDDTEHRLHEHGKRPYPATKTLRLGDTSPSAVKKEPSECIPDIFKGANAAFAKLPKVKKELADVMLPLGWGTTLSQASGPNSSPSPPNGPHRKGKHPRRPPEAQMHHFPRQSCDECHNHKVKCVKVPGGSCERCVGLGTDCKFSLPKKYGRPSKSAASAQQSSSSRTLPPRRQVKQDTDSGEEHSTTNNSFSYLTSGGHPSWLESSLAAQDSEGRSGTHSPQQGSTLAPLPGPISHFQGLDSSRSSAPASTTDFEALSAVLPPRANSASVLPDATSATSGTDQPQEMSTPASSNFTTSSSTFGEDLFRPPSPPTIGQQSFRNLRERSESIDSEGHGASEGSSSVLSLASSRAGSLDHQQANQHSSDPTMGRVVASSSPFKNHASLAECGPLASSSTSPAMGSFPFTTSPWQQSALPANAWDNGGNKSSMPIGPLSSTFDSLAGANGGSSELPGGVDFESLMNTFDANLFTTMNRQSTGGDVEGVSDYGLGLLPDLTSQDGIASFPDALLQPDLATVIGDETIQSQGPRQQRSVNDRDAQGYSPKTPAASGSHLSAAIVAPQVSTAPWNWNYNDPSQLVSSPFSLSDASSSPQIPQNALSSDGGRPSEISSREALRSYSSAVQQSSLNALLAPFGQNSSVDQGFGSMNGLGLMQGDSSRHLHGGSSQAQDGRVPQPQNYPMGPSYSSIQRAHTVSAGMWPQADGVRQQAVQGWPLQQQQVQQQQQQQQQISPLNVPMQAPVSRSFSVPSIAGSSASTMPNQQHQSQGSMANMAMQAQRELDLRQGWSHLLTTFYADPSNVPRAMQQQQQQQQQGQGQHQGPQSTGRRE</sequence>
<organism evidence="3 4">
    <name type="scientific">Tilletia walkeri</name>
    <dbReference type="NCBI Taxonomy" id="117179"/>
    <lineage>
        <taxon>Eukaryota</taxon>
        <taxon>Fungi</taxon>
        <taxon>Dikarya</taxon>
        <taxon>Basidiomycota</taxon>
        <taxon>Ustilaginomycotina</taxon>
        <taxon>Exobasidiomycetes</taxon>
        <taxon>Tilletiales</taxon>
        <taxon>Tilletiaceae</taxon>
        <taxon>Tilletia</taxon>
    </lineage>
</organism>
<feature type="compositionally biased region" description="Low complexity" evidence="1">
    <location>
        <begin position="169"/>
        <end position="181"/>
    </location>
</feature>
<evidence type="ECO:0000259" key="2">
    <source>
        <dbReference type="PROSITE" id="PS00463"/>
    </source>
</evidence>
<feature type="region of interest" description="Disordered" evidence="1">
    <location>
        <begin position="536"/>
        <end position="568"/>
    </location>
</feature>
<dbReference type="PROSITE" id="PS00463">
    <property type="entry name" value="ZN2_CY6_FUNGAL_1"/>
    <property type="match status" value="1"/>
</dbReference>
<feature type="compositionally biased region" description="Low complexity" evidence="1">
    <location>
        <begin position="820"/>
        <end position="837"/>
    </location>
</feature>
<dbReference type="GO" id="GO:0000981">
    <property type="term" value="F:DNA-binding transcription factor activity, RNA polymerase II-specific"/>
    <property type="evidence" value="ECO:0007669"/>
    <property type="project" value="InterPro"/>
</dbReference>
<feature type="domain" description="Zn(2)-C6 fungal-type" evidence="2">
    <location>
        <begin position="128"/>
        <end position="157"/>
    </location>
</feature>
<reference evidence="3" key="2">
    <citation type="journal article" date="2019" name="IMA Fungus">
        <title>Genome sequencing and comparison of five Tilletia species to identify candidate genes for the detection of regulated species infecting wheat.</title>
        <authorList>
            <person name="Nguyen H.D.T."/>
            <person name="Sultana T."/>
            <person name="Kesanakurti P."/>
            <person name="Hambleton S."/>
        </authorList>
    </citation>
    <scope>NUCLEOTIDE SEQUENCE</scope>
    <source>
        <strain evidence="3">DAOMC 236422</strain>
    </source>
</reference>
<dbReference type="SUPFAM" id="SSF57701">
    <property type="entry name" value="Zn2/Cys6 DNA-binding domain"/>
    <property type="match status" value="1"/>
</dbReference>
<feature type="region of interest" description="Disordered" evidence="1">
    <location>
        <begin position="595"/>
        <end position="631"/>
    </location>
</feature>
<dbReference type="GO" id="GO:0008270">
    <property type="term" value="F:zinc ion binding"/>
    <property type="evidence" value="ECO:0007669"/>
    <property type="project" value="InterPro"/>
</dbReference>
<dbReference type="InterPro" id="IPR001138">
    <property type="entry name" value="Zn2Cys6_DnaBD"/>
</dbReference>
<feature type="region of interest" description="Disordered" evidence="1">
    <location>
        <begin position="1"/>
        <end position="53"/>
    </location>
</feature>
<feature type="compositionally biased region" description="Polar residues" evidence="1">
    <location>
        <begin position="766"/>
        <end position="784"/>
    </location>
</feature>
<feature type="region of interest" description="Disordered" evidence="1">
    <location>
        <begin position="660"/>
        <end position="701"/>
    </location>
</feature>
<comment type="caution">
    <text evidence="3">The sequence shown here is derived from an EMBL/GenBank/DDBJ whole genome shotgun (WGS) entry which is preliminary data.</text>
</comment>
<proteinExistence type="predicted"/>
<keyword evidence="4" id="KW-1185">Reference proteome</keyword>
<feature type="compositionally biased region" description="Polar residues" evidence="1">
    <location>
        <begin position="219"/>
        <end position="242"/>
    </location>
</feature>
<dbReference type="Proteomes" id="UP000078113">
    <property type="component" value="Unassembled WGS sequence"/>
</dbReference>
<dbReference type="AlphaFoldDB" id="A0A8X7T3Q2"/>
<feature type="compositionally biased region" description="Low complexity" evidence="1">
    <location>
        <begin position="304"/>
        <end position="317"/>
    </location>
</feature>